<feature type="domain" description="DOT1" evidence="15">
    <location>
        <begin position="12"/>
        <end position="341"/>
    </location>
</feature>
<evidence type="ECO:0000256" key="14">
    <source>
        <dbReference type="PIRSR" id="PIRSR017570-1"/>
    </source>
</evidence>
<evidence type="ECO:0000256" key="3">
    <source>
        <dbReference type="ARBA" id="ARBA00020987"/>
    </source>
</evidence>
<evidence type="ECO:0000256" key="1">
    <source>
        <dbReference type="ARBA" id="ARBA00004123"/>
    </source>
</evidence>
<evidence type="ECO:0000256" key="4">
    <source>
        <dbReference type="ARBA" id="ARBA00022603"/>
    </source>
</evidence>
<dbReference type="EMBL" id="MCFD01000009">
    <property type="protein sequence ID" value="ORX68566.1"/>
    <property type="molecule type" value="Genomic_DNA"/>
</dbReference>
<keyword evidence="9" id="KW-0805">Transcription regulation</keyword>
<dbReference type="FunFam" id="3.40.50.150:FF:000033">
    <property type="entry name" value="Histone-lysine N-methyltransferase, H3 lysine-79 specific"/>
    <property type="match status" value="1"/>
</dbReference>
<dbReference type="RefSeq" id="XP_040742348.1">
    <property type="nucleotide sequence ID" value="XM_040884690.1"/>
</dbReference>
<dbReference type="GO" id="GO:0000786">
    <property type="term" value="C:nucleosome"/>
    <property type="evidence" value="ECO:0007669"/>
    <property type="project" value="InterPro"/>
</dbReference>
<dbReference type="OrthoDB" id="443402at2759"/>
<evidence type="ECO:0000256" key="5">
    <source>
        <dbReference type="ARBA" id="ARBA00022679"/>
    </source>
</evidence>
<feature type="binding site" evidence="14">
    <location>
        <position position="196"/>
    </location>
    <ligand>
        <name>S-adenosyl-L-methionine</name>
        <dbReference type="ChEBI" id="CHEBI:59789"/>
    </ligand>
</feature>
<evidence type="ECO:0000256" key="2">
    <source>
        <dbReference type="ARBA" id="ARBA00012190"/>
    </source>
</evidence>
<evidence type="ECO:0000256" key="7">
    <source>
        <dbReference type="ARBA" id="ARBA00022737"/>
    </source>
</evidence>
<evidence type="ECO:0000256" key="8">
    <source>
        <dbReference type="ARBA" id="ARBA00022853"/>
    </source>
</evidence>
<dbReference type="PANTHER" id="PTHR21451:SF0">
    <property type="entry name" value="HISTONE-LYSINE N-METHYLTRANSFERASE, H3 LYSINE-79 SPECIFIC"/>
    <property type="match status" value="1"/>
</dbReference>
<dbReference type="InterPro" id="IPR021162">
    <property type="entry name" value="Dot1"/>
</dbReference>
<keyword evidence="5 16" id="KW-0808">Transferase</keyword>
<dbReference type="GO" id="GO:0042393">
    <property type="term" value="F:histone binding"/>
    <property type="evidence" value="ECO:0007669"/>
    <property type="project" value="InterPro"/>
</dbReference>
<feature type="binding site" evidence="14">
    <location>
        <begin position="232"/>
        <end position="233"/>
    </location>
    <ligand>
        <name>S-adenosyl-L-methionine</name>
        <dbReference type="ChEBI" id="CHEBI:59789"/>
    </ligand>
</feature>
<dbReference type="Gene3D" id="1.10.260.170">
    <property type="match status" value="1"/>
</dbReference>
<dbReference type="EC" id="2.1.1.360" evidence="2"/>
<gene>
    <name evidence="16" type="ORF">DL89DRAFT_224482</name>
</gene>
<dbReference type="CDD" id="cd02440">
    <property type="entry name" value="AdoMet_MTases"/>
    <property type="match status" value="1"/>
</dbReference>
<dbReference type="InterPro" id="IPR025789">
    <property type="entry name" value="DOT1_dom"/>
</dbReference>
<dbReference type="AlphaFoldDB" id="A0A1Y1W5Q5"/>
<feature type="binding site" evidence="14">
    <location>
        <begin position="170"/>
        <end position="179"/>
    </location>
    <ligand>
        <name>S-adenosyl-L-methionine</name>
        <dbReference type="ChEBI" id="CHEBI:59789"/>
    </ligand>
</feature>
<dbReference type="PANTHER" id="PTHR21451">
    <property type="entry name" value="HISTONE H3 METHYLTRANSFERASE"/>
    <property type="match status" value="1"/>
</dbReference>
<evidence type="ECO:0000313" key="17">
    <source>
        <dbReference type="Proteomes" id="UP000193922"/>
    </source>
</evidence>
<comment type="subcellular location">
    <subcellularLocation>
        <location evidence="1">Nucleus</location>
    </subcellularLocation>
</comment>
<evidence type="ECO:0000313" key="16">
    <source>
        <dbReference type="EMBL" id="ORX68566.1"/>
    </source>
</evidence>
<protein>
    <recommendedName>
        <fullName evidence="3">Histone-lysine N-methyltransferase, H3 lysine-79 specific</fullName>
        <ecNumber evidence="2">2.1.1.360</ecNumber>
    </recommendedName>
    <alternativeName>
        <fullName evidence="12">Histone H3-K79 methyltransferase</fullName>
    </alternativeName>
</protein>
<evidence type="ECO:0000259" key="15">
    <source>
        <dbReference type="PROSITE" id="PS51569"/>
    </source>
</evidence>
<comment type="catalytic activity">
    <reaction evidence="13">
        <text>L-lysyl(79)-[histone H3] + 3 S-adenosyl-L-methionine = N(6),N(6),N(6)-trimethyl-L-lysyl(79)-[histone H3] + 3 S-adenosyl-L-homocysteine + 3 H(+)</text>
        <dbReference type="Rhea" id="RHEA:60328"/>
        <dbReference type="Rhea" id="RHEA-COMP:15549"/>
        <dbReference type="Rhea" id="RHEA-COMP:15552"/>
        <dbReference type="ChEBI" id="CHEBI:15378"/>
        <dbReference type="ChEBI" id="CHEBI:29969"/>
        <dbReference type="ChEBI" id="CHEBI:57856"/>
        <dbReference type="ChEBI" id="CHEBI:59789"/>
        <dbReference type="ChEBI" id="CHEBI:61961"/>
        <dbReference type="EC" id="2.1.1.360"/>
    </reaction>
</comment>
<name>A0A1Y1W5Q5_9FUNG</name>
<dbReference type="GO" id="GO:0005634">
    <property type="term" value="C:nucleus"/>
    <property type="evidence" value="ECO:0007669"/>
    <property type="project" value="UniProtKB-SubCell"/>
</dbReference>
<evidence type="ECO:0000256" key="12">
    <source>
        <dbReference type="ARBA" id="ARBA00029821"/>
    </source>
</evidence>
<keyword evidence="7" id="KW-0677">Repeat</keyword>
<keyword evidence="8" id="KW-0156">Chromatin regulator</keyword>
<dbReference type="GO" id="GO:0031509">
    <property type="term" value="P:subtelomeric heterochromatin formation"/>
    <property type="evidence" value="ECO:0007669"/>
    <property type="project" value="InterPro"/>
</dbReference>
<dbReference type="Proteomes" id="UP000193922">
    <property type="component" value="Unassembled WGS sequence"/>
</dbReference>
<dbReference type="GO" id="GO:0006281">
    <property type="term" value="P:DNA repair"/>
    <property type="evidence" value="ECO:0007669"/>
    <property type="project" value="InterPro"/>
</dbReference>
<dbReference type="SUPFAM" id="SSF53335">
    <property type="entry name" value="S-adenosyl-L-methionine-dependent methyltransferases"/>
    <property type="match status" value="1"/>
</dbReference>
<dbReference type="GO" id="GO:0000077">
    <property type="term" value="P:DNA damage checkpoint signaling"/>
    <property type="evidence" value="ECO:0007669"/>
    <property type="project" value="InterPro"/>
</dbReference>
<dbReference type="InterPro" id="IPR030445">
    <property type="entry name" value="H3-K79_meTrfase"/>
</dbReference>
<dbReference type="STRING" id="61395.A0A1Y1W5Q5"/>
<dbReference type="Gene3D" id="3.40.50.150">
    <property type="entry name" value="Vaccinia Virus protein VP39"/>
    <property type="match status" value="1"/>
</dbReference>
<evidence type="ECO:0000256" key="10">
    <source>
        <dbReference type="ARBA" id="ARBA00023163"/>
    </source>
</evidence>
<dbReference type="GO" id="GO:0032259">
    <property type="term" value="P:methylation"/>
    <property type="evidence" value="ECO:0007669"/>
    <property type="project" value="UniProtKB-KW"/>
</dbReference>
<proteinExistence type="predicted"/>
<keyword evidence="6 14" id="KW-0949">S-adenosyl-L-methionine</keyword>
<evidence type="ECO:0000256" key="11">
    <source>
        <dbReference type="ARBA" id="ARBA00023242"/>
    </source>
</evidence>
<evidence type="ECO:0000256" key="13">
    <source>
        <dbReference type="ARBA" id="ARBA00047770"/>
    </source>
</evidence>
<evidence type="ECO:0000256" key="9">
    <source>
        <dbReference type="ARBA" id="ARBA00023015"/>
    </source>
</evidence>
<keyword evidence="4 16" id="KW-0489">Methyltransferase</keyword>
<keyword evidence="17" id="KW-1185">Reference proteome</keyword>
<evidence type="ECO:0000256" key="6">
    <source>
        <dbReference type="ARBA" id="ARBA00022691"/>
    </source>
</evidence>
<dbReference type="InterPro" id="IPR029063">
    <property type="entry name" value="SAM-dependent_MTases_sf"/>
</dbReference>
<keyword evidence="11" id="KW-0539">Nucleus</keyword>
<sequence length="343" mass="38665">VALHLPAPGATEEFSLLMPKGYDRDAEAKDEYLPVNDLMLTVSMIASYLVDSESFEQRVCGDKENGIARRLERARNRKNGEDFVEAVADFNALLDAEQTKGNVRMRFGAGEIPADLAIHVVEQTYNRVVAPTVDLLRQYKAFSNNVYGEILPMLISEFIERTGITHDSVFIDLGCGIGNVVLQVAAQTGCHASGIEIMKVPARFARRQAVEFRNRMRQLQFSHGQVDIWRGDFCEAPEITRLLPKADVLLVNNYAFDSALNQNLLQMFLDLKEGTRIISLKPFVTPDYKINARNVQAPESILAVKRYQYWSQCVSWTDNGGEYFIQTVDRSRVKEFLASRGMA</sequence>
<dbReference type="Pfam" id="PF08123">
    <property type="entry name" value="DOT1"/>
    <property type="match status" value="1"/>
</dbReference>
<dbReference type="GeneID" id="63801338"/>
<reference evidence="16 17" key="1">
    <citation type="submission" date="2016-07" db="EMBL/GenBank/DDBJ databases">
        <title>Pervasive Adenine N6-methylation of Active Genes in Fungi.</title>
        <authorList>
            <consortium name="DOE Joint Genome Institute"/>
            <person name="Mondo S.J."/>
            <person name="Dannebaum R.O."/>
            <person name="Kuo R.C."/>
            <person name="Labutti K."/>
            <person name="Haridas S."/>
            <person name="Kuo A."/>
            <person name="Salamov A."/>
            <person name="Ahrendt S.R."/>
            <person name="Lipzen A."/>
            <person name="Sullivan W."/>
            <person name="Andreopoulos W.B."/>
            <person name="Clum A."/>
            <person name="Lindquist E."/>
            <person name="Daum C."/>
            <person name="Ramamoorthy G.K."/>
            <person name="Gryganskyi A."/>
            <person name="Culley D."/>
            <person name="Magnuson J.K."/>
            <person name="James T.Y."/>
            <person name="O'Malley M.A."/>
            <person name="Stajich J.E."/>
            <person name="Spatafora J.W."/>
            <person name="Visel A."/>
            <person name="Grigoriev I.V."/>
        </authorList>
    </citation>
    <scope>NUCLEOTIDE SEQUENCE [LARGE SCALE GENOMIC DNA]</scope>
    <source>
        <strain evidence="16 17">ATCC 12442</strain>
    </source>
</reference>
<dbReference type="GO" id="GO:0000781">
    <property type="term" value="C:chromosome, telomeric region"/>
    <property type="evidence" value="ECO:0007669"/>
    <property type="project" value="GOC"/>
</dbReference>
<dbReference type="GO" id="GO:0140956">
    <property type="term" value="F:histone H3K79 trimethyltransferase activity"/>
    <property type="evidence" value="ECO:0007669"/>
    <property type="project" value="UniProtKB-EC"/>
</dbReference>
<organism evidence="16 17">
    <name type="scientific">Linderina pennispora</name>
    <dbReference type="NCBI Taxonomy" id="61395"/>
    <lineage>
        <taxon>Eukaryota</taxon>
        <taxon>Fungi</taxon>
        <taxon>Fungi incertae sedis</taxon>
        <taxon>Zoopagomycota</taxon>
        <taxon>Kickxellomycotina</taxon>
        <taxon>Kickxellomycetes</taxon>
        <taxon>Kickxellales</taxon>
        <taxon>Kickxellaceae</taxon>
        <taxon>Linderina</taxon>
    </lineage>
</organism>
<dbReference type="PROSITE" id="PS51569">
    <property type="entry name" value="DOT1"/>
    <property type="match status" value="1"/>
</dbReference>
<feature type="non-terminal residue" evidence="16">
    <location>
        <position position="1"/>
    </location>
</feature>
<accession>A0A1Y1W5Q5</accession>
<dbReference type="PIRSF" id="PIRSF017570">
    <property type="entry name" value="Histone_H3-K79_MeTrfase"/>
    <property type="match status" value="1"/>
</dbReference>
<comment type="caution">
    <text evidence="16">The sequence shown here is derived from an EMBL/GenBank/DDBJ whole genome shotgun (WGS) entry which is preliminary data.</text>
</comment>
<keyword evidence="10" id="KW-0804">Transcription</keyword>